<evidence type="ECO:0000256" key="5">
    <source>
        <dbReference type="ARBA" id="ARBA00074140"/>
    </source>
</evidence>
<dbReference type="PROSITE" id="PS01124">
    <property type="entry name" value="HTH_ARAC_FAMILY_2"/>
    <property type="match status" value="1"/>
</dbReference>
<accession>A0A5B7WWH6</accession>
<dbReference type="PANTHER" id="PTHR11019">
    <property type="entry name" value="HTH-TYPE TRANSCRIPTIONAL REGULATOR NIMR"/>
    <property type="match status" value="1"/>
</dbReference>
<dbReference type="EMBL" id="CP034412">
    <property type="protein sequence ID" value="QCY48257.1"/>
    <property type="molecule type" value="Genomic_DNA"/>
</dbReference>
<evidence type="ECO:0000256" key="6">
    <source>
        <dbReference type="ARBA" id="ARBA00079449"/>
    </source>
</evidence>
<dbReference type="GO" id="GO:0003700">
    <property type="term" value="F:DNA-binding transcription factor activity"/>
    <property type="evidence" value="ECO:0007669"/>
    <property type="project" value="InterPro"/>
</dbReference>
<name>A0A5B7WWH6_9MICC</name>
<dbReference type="InterPro" id="IPR011051">
    <property type="entry name" value="RmlC_Cupin_sf"/>
</dbReference>
<keyword evidence="9" id="KW-1185">Reference proteome</keyword>
<evidence type="ECO:0000256" key="3">
    <source>
        <dbReference type="ARBA" id="ARBA00023125"/>
    </source>
</evidence>
<dbReference type="KEGG" id="gcr:GcLGCM259_2550"/>
<keyword evidence="4" id="KW-0804">Transcription</keyword>
<keyword evidence="3" id="KW-0238">DNA-binding</keyword>
<dbReference type="InterPro" id="IPR018060">
    <property type="entry name" value="HTH_AraC"/>
</dbReference>
<reference evidence="8 9" key="1">
    <citation type="submission" date="2018-12" db="EMBL/GenBank/DDBJ databases">
        <title>Complete Genome Sequence of Glutamicibacter creatinolyticus strain LGCM259,isolated from an abscess of a 12-year-old mare in Italy.</title>
        <authorList>
            <person name="Santos R.G."/>
            <person name="Silva A.L."/>
            <person name="Seyffert N."/>
            <person name="Castro T.L.P."/>
            <person name="Attili A.R."/>
            <person name="Rifici C."/>
            <person name="Mazzullo G."/>
            <person name="Brenig B."/>
            <person name="Venanzi F."/>
            <person name="Azevedo V."/>
        </authorList>
    </citation>
    <scope>NUCLEOTIDE SEQUENCE [LARGE SCALE GENOMIC DNA]</scope>
    <source>
        <strain evidence="8 9">LGCM 259</strain>
    </source>
</reference>
<dbReference type="FunFam" id="1.10.10.60:FF:000132">
    <property type="entry name" value="AraC family transcriptional regulator"/>
    <property type="match status" value="1"/>
</dbReference>
<evidence type="ECO:0000313" key="9">
    <source>
        <dbReference type="Proteomes" id="UP000307000"/>
    </source>
</evidence>
<proteinExistence type="predicted"/>
<dbReference type="SUPFAM" id="SSF46689">
    <property type="entry name" value="Homeodomain-like"/>
    <property type="match status" value="1"/>
</dbReference>
<organism evidence="8 9">
    <name type="scientific">Glutamicibacter creatinolyticus</name>
    <dbReference type="NCBI Taxonomy" id="162496"/>
    <lineage>
        <taxon>Bacteria</taxon>
        <taxon>Bacillati</taxon>
        <taxon>Actinomycetota</taxon>
        <taxon>Actinomycetes</taxon>
        <taxon>Micrococcales</taxon>
        <taxon>Micrococcaceae</taxon>
        <taxon>Glutamicibacter</taxon>
    </lineage>
</organism>
<evidence type="ECO:0000313" key="8">
    <source>
        <dbReference type="EMBL" id="QCY48257.1"/>
    </source>
</evidence>
<dbReference type="GO" id="GO:0043565">
    <property type="term" value="F:sequence-specific DNA binding"/>
    <property type="evidence" value="ECO:0007669"/>
    <property type="project" value="InterPro"/>
</dbReference>
<evidence type="ECO:0000256" key="2">
    <source>
        <dbReference type="ARBA" id="ARBA00023015"/>
    </source>
</evidence>
<evidence type="ECO:0000256" key="1">
    <source>
        <dbReference type="ARBA" id="ARBA00022491"/>
    </source>
</evidence>
<dbReference type="InterPro" id="IPR014710">
    <property type="entry name" value="RmlC-like_jellyroll"/>
</dbReference>
<sequence>MLKTRHDLLSPEQTLLLGHDHFTPAHLHDEGHLVYPASGVLSMLTDAGSWIAPWNRAVWIPGGFMHQHRAHGNTDMRIVFMGERFAALLPERPAVLAVSPLAREATLALTGQRRRAAAVRDRLRMVIIDELTVTPEQPLHLPEPHNDRLRAVTRLVGRDLADPASLRELGHRVGASERTLSRLFQAETGMSFRQWRTQLRIHHALLLLTDGVSVLDTATACGWSNPSTFIDAFTALVGVTPGNYQRTLHAPAGTGQERWG</sequence>
<evidence type="ECO:0000256" key="4">
    <source>
        <dbReference type="ARBA" id="ARBA00023163"/>
    </source>
</evidence>
<feature type="domain" description="HTH araC/xylS-type" evidence="7">
    <location>
        <begin position="150"/>
        <end position="247"/>
    </location>
</feature>
<dbReference type="InterPro" id="IPR009057">
    <property type="entry name" value="Homeodomain-like_sf"/>
</dbReference>
<keyword evidence="1" id="KW-0678">Repressor</keyword>
<dbReference type="Proteomes" id="UP000307000">
    <property type="component" value="Chromosome"/>
</dbReference>
<dbReference type="SUPFAM" id="SSF51182">
    <property type="entry name" value="RmlC-like cupins"/>
    <property type="match status" value="1"/>
</dbReference>
<dbReference type="SMART" id="SM00342">
    <property type="entry name" value="HTH_ARAC"/>
    <property type="match status" value="1"/>
</dbReference>
<keyword evidence="2" id="KW-0805">Transcription regulation</keyword>
<gene>
    <name evidence="8" type="ORF">GcLGCM259_2550</name>
</gene>
<dbReference type="Gene3D" id="2.60.120.10">
    <property type="entry name" value="Jelly Rolls"/>
    <property type="match status" value="1"/>
</dbReference>
<dbReference type="Pfam" id="PF12833">
    <property type="entry name" value="HTH_18"/>
    <property type="match status" value="1"/>
</dbReference>
<dbReference type="PANTHER" id="PTHR11019:SF199">
    <property type="entry name" value="HTH-TYPE TRANSCRIPTIONAL REGULATOR NIMR"/>
    <property type="match status" value="1"/>
</dbReference>
<dbReference type="Gene3D" id="1.10.10.60">
    <property type="entry name" value="Homeodomain-like"/>
    <property type="match status" value="2"/>
</dbReference>
<protein>
    <recommendedName>
        <fullName evidence="5">HTH-type transcriptional regulator RipA</fullName>
    </recommendedName>
    <alternativeName>
        <fullName evidence="6">Repressor of iron proteins A</fullName>
    </alternativeName>
</protein>
<dbReference type="RefSeq" id="WP_138927262.1">
    <property type="nucleotide sequence ID" value="NZ_CP034412.1"/>
</dbReference>
<dbReference type="CDD" id="cd06124">
    <property type="entry name" value="cupin_NimR-like_N"/>
    <property type="match status" value="1"/>
</dbReference>
<dbReference type="AlphaFoldDB" id="A0A5B7WWH6"/>
<evidence type="ECO:0000259" key="7">
    <source>
        <dbReference type="PROSITE" id="PS01124"/>
    </source>
</evidence>